<evidence type="ECO:0000259" key="8">
    <source>
        <dbReference type="PROSITE" id="PS51096"/>
    </source>
</evidence>
<keyword evidence="6" id="KW-0598">Phosphotransferase system</keyword>
<evidence type="ECO:0000313" key="9">
    <source>
        <dbReference type="EMBL" id="TRO84085.1"/>
    </source>
</evidence>
<dbReference type="RefSeq" id="WP_092053262.1">
    <property type="nucleotide sequence ID" value="NZ_FOJJ01000001.1"/>
</dbReference>
<sequence length="133" mass="14045">MIGLVIATHAHLGEEFLHAAEMIIGPTAQARAVSIDMGDSVDAIREGIAVAINKVGQDGEGVIILTDMFGGTPSNISLAFLEQERVEVVTGVNLPMVLKFFNSGEGLSLEELAVLLKACGEQGIFLPSELLKK</sequence>
<dbReference type="EMBL" id="VJVV01000001">
    <property type="protein sequence ID" value="TRO84085.1"/>
    <property type="molecule type" value="Genomic_DNA"/>
</dbReference>
<dbReference type="CDD" id="cd00006">
    <property type="entry name" value="PTS_IIA_man"/>
    <property type="match status" value="1"/>
</dbReference>
<accession>A0A550JLJ0</accession>
<evidence type="ECO:0000256" key="2">
    <source>
        <dbReference type="ARBA" id="ARBA00022448"/>
    </source>
</evidence>
<comment type="caution">
    <text evidence="9">The sequence shown here is derived from an EMBL/GenBank/DDBJ whole genome shotgun (WGS) entry which is preliminary data.</text>
</comment>
<dbReference type="InterPro" id="IPR051471">
    <property type="entry name" value="Bacterial_PTS_sugar_comp"/>
</dbReference>
<dbReference type="AlphaFoldDB" id="A0A550JLJ0"/>
<dbReference type="InterPro" id="IPR036662">
    <property type="entry name" value="PTS_EIIA_man-typ_sf"/>
</dbReference>
<dbReference type="PANTHER" id="PTHR33799">
    <property type="entry name" value="PTS PERMEASE-RELATED-RELATED"/>
    <property type="match status" value="1"/>
</dbReference>
<evidence type="ECO:0000313" key="10">
    <source>
        <dbReference type="Proteomes" id="UP000317155"/>
    </source>
</evidence>
<keyword evidence="4 9" id="KW-0762">Sugar transport</keyword>
<name>A0A550JLJ0_9BACT</name>
<keyword evidence="10" id="KW-1185">Reference proteome</keyword>
<evidence type="ECO:0000256" key="6">
    <source>
        <dbReference type="ARBA" id="ARBA00022683"/>
    </source>
</evidence>
<gene>
    <name evidence="9" type="ORF">FL622_02580</name>
</gene>
<keyword evidence="3" id="KW-0963">Cytoplasm</keyword>
<keyword evidence="2" id="KW-0813">Transport</keyword>
<dbReference type="InterPro" id="IPR004701">
    <property type="entry name" value="PTS_EIIA_man-typ"/>
</dbReference>
<evidence type="ECO:0000256" key="7">
    <source>
        <dbReference type="ARBA" id="ARBA00022777"/>
    </source>
</evidence>
<keyword evidence="7" id="KW-0418">Kinase</keyword>
<organism evidence="9 10">
    <name type="scientific">Trichloromonas acetexigens</name>
    <dbReference type="NCBI Taxonomy" id="38815"/>
    <lineage>
        <taxon>Bacteria</taxon>
        <taxon>Pseudomonadati</taxon>
        <taxon>Thermodesulfobacteriota</taxon>
        <taxon>Desulfuromonadia</taxon>
        <taxon>Desulfuromonadales</taxon>
        <taxon>Trichloromonadaceae</taxon>
        <taxon>Trichloromonas</taxon>
    </lineage>
</organism>
<dbReference type="GO" id="GO:0005737">
    <property type="term" value="C:cytoplasm"/>
    <property type="evidence" value="ECO:0007669"/>
    <property type="project" value="UniProtKB-SubCell"/>
</dbReference>
<evidence type="ECO:0000256" key="5">
    <source>
        <dbReference type="ARBA" id="ARBA00022679"/>
    </source>
</evidence>
<dbReference type="SUPFAM" id="SSF53062">
    <property type="entry name" value="PTS system fructose IIA component-like"/>
    <property type="match status" value="1"/>
</dbReference>
<evidence type="ECO:0000256" key="3">
    <source>
        <dbReference type="ARBA" id="ARBA00022490"/>
    </source>
</evidence>
<dbReference type="GO" id="GO:0009401">
    <property type="term" value="P:phosphoenolpyruvate-dependent sugar phosphotransferase system"/>
    <property type="evidence" value="ECO:0007669"/>
    <property type="project" value="UniProtKB-KW"/>
</dbReference>
<evidence type="ECO:0000256" key="1">
    <source>
        <dbReference type="ARBA" id="ARBA00004496"/>
    </source>
</evidence>
<dbReference type="OrthoDB" id="9794368at2"/>
<dbReference type="InterPro" id="IPR033887">
    <property type="entry name" value="PTS_IIA_man"/>
</dbReference>
<dbReference type="GO" id="GO:0016020">
    <property type="term" value="C:membrane"/>
    <property type="evidence" value="ECO:0007669"/>
    <property type="project" value="InterPro"/>
</dbReference>
<dbReference type="PROSITE" id="PS51096">
    <property type="entry name" value="PTS_EIIA_TYPE_4"/>
    <property type="match status" value="1"/>
</dbReference>
<reference evidence="9 10" key="1">
    <citation type="submission" date="2019-07" db="EMBL/GenBank/DDBJ databases">
        <title>Insights of Desulfuromonas acetexigens electromicrobiology.</title>
        <authorList>
            <person name="Katuri K."/>
            <person name="Sapireddy V."/>
            <person name="Shaw D.R."/>
            <person name="Saikaly P."/>
        </authorList>
    </citation>
    <scope>NUCLEOTIDE SEQUENCE [LARGE SCALE GENOMIC DNA]</scope>
    <source>
        <strain evidence="9 10">2873</strain>
    </source>
</reference>
<dbReference type="Gene3D" id="3.40.50.510">
    <property type="entry name" value="Phosphotransferase system, mannose-type IIA component"/>
    <property type="match status" value="1"/>
</dbReference>
<feature type="domain" description="PTS EIIA type-4" evidence="8">
    <location>
        <begin position="1"/>
        <end position="124"/>
    </location>
</feature>
<evidence type="ECO:0000256" key="4">
    <source>
        <dbReference type="ARBA" id="ARBA00022597"/>
    </source>
</evidence>
<proteinExistence type="predicted"/>
<dbReference type="PANTHER" id="PTHR33799:SF1">
    <property type="entry name" value="PTS SYSTEM MANNOSE-SPECIFIC EIIAB COMPONENT-RELATED"/>
    <property type="match status" value="1"/>
</dbReference>
<dbReference type="Proteomes" id="UP000317155">
    <property type="component" value="Unassembled WGS sequence"/>
</dbReference>
<dbReference type="GO" id="GO:0016301">
    <property type="term" value="F:kinase activity"/>
    <property type="evidence" value="ECO:0007669"/>
    <property type="project" value="UniProtKB-KW"/>
</dbReference>
<comment type="subcellular location">
    <subcellularLocation>
        <location evidence="1">Cytoplasm</location>
    </subcellularLocation>
</comment>
<dbReference type="Pfam" id="PF03610">
    <property type="entry name" value="EIIA-man"/>
    <property type="match status" value="1"/>
</dbReference>
<keyword evidence="5" id="KW-0808">Transferase</keyword>
<protein>
    <submittedName>
        <fullName evidence="9">PTS sugar transporter subunit IIA</fullName>
    </submittedName>
</protein>